<feature type="transmembrane region" description="Helical" evidence="4">
    <location>
        <begin position="1663"/>
        <end position="1683"/>
    </location>
</feature>
<evidence type="ECO:0000256" key="1">
    <source>
        <dbReference type="ARBA" id="ARBA00022737"/>
    </source>
</evidence>
<dbReference type="InterPro" id="IPR024862">
    <property type="entry name" value="TRPV"/>
</dbReference>
<reference evidence="5" key="1">
    <citation type="submission" date="2019-06" db="EMBL/GenBank/DDBJ databases">
        <authorList>
            <person name="Zheng W."/>
        </authorList>
    </citation>
    <scope>NUCLEOTIDE SEQUENCE</scope>
    <source>
        <strain evidence="5">QDHG01</strain>
    </source>
</reference>
<feature type="region of interest" description="Disordered" evidence="3">
    <location>
        <begin position="181"/>
        <end position="288"/>
    </location>
</feature>
<dbReference type="Proteomes" id="UP000785679">
    <property type="component" value="Unassembled WGS sequence"/>
</dbReference>
<evidence type="ECO:0000256" key="3">
    <source>
        <dbReference type="SAM" id="MobiDB-lite"/>
    </source>
</evidence>
<feature type="compositionally biased region" description="Polar residues" evidence="3">
    <location>
        <begin position="142"/>
        <end position="158"/>
    </location>
</feature>
<keyword evidence="1" id="KW-0677">Repeat</keyword>
<feature type="transmembrane region" description="Helical" evidence="4">
    <location>
        <begin position="1703"/>
        <end position="1725"/>
    </location>
</feature>
<evidence type="ECO:0008006" key="7">
    <source>
        <dbReference type="Google" id="ProtNLM"/>
    </source>
</evidence>
<feature type="region of interest" description="Disordered" evidence="3">
    <location>
        <begin position="1473"/>
        <end position="1503"/>
    </location>
</feature>
<keyword evidence="4" id="KW-0812">Transmembrane</keyword>
<feature type="region of interest" description="Disordered" evidence="3">
    <location>
        <begin position="1432"/>
        <end position="1455"/>
    </location>
</feature>
<evidence type="ECO:0000256" key="4">
    <source>
        <dbReference type="SAM" id="Phobius"/>
    </source>
</evidence>
<name>A0A8J8TAP4_HALGN</name>
<dbReference type="EMBL" id="RRYP01000374">
    <property type="protein sequence ID" value="TNV87543.1"/>
    <property type="molecule type" value="Genomic_DNA"/>
</dbReference>
<feature type="compositionally biased region" description="Basic and acidic residues" evidence="3">
    <location>
        <begin position="130"/>
        <end position="141"/>
    </location>
</feature>
<feature type="compositionally biased region" description="Basic residues" evidence="3">
    <location>
        <begin position="70"/>
        <end position="80"/>
    </location>
</feature>
<dbReference type="GO" id="GO:0098703">
    <property type="term" value="P:calcium ion import across plasma membrane"/>
    <property type="evidence" value="ECO:0007669"/>
    <property type="project" value="TreeGrafter"/>
</dbReference>
<feature type="compositionally biased region" description="Basic and acidic residues" evidence="3">
    <location>
        <begin position="38"/>
        <end position="56"/>
    </location>
</feature>
<feature type="compositionally biased region" description="Acidic residues" evidence="3">
    <location>
        <begin position="232"/>
        <end position="244"/>
    </location>
</feature>
<feature type="compositionally biased region" description="Polar residues" evidence="3">
    <location>
        <begin position="116"/>
        <end position="129"/>
    </location>
</feature>
<gene>
    <name evidence="5" type="ORF">FGO68_gene12301</name>
</gene>
<feature type="region of interest" description="Disordered" evidence="3">
    <location>
        <begin position="1"/>
        <end position="162"/>
    </location>
</feature>
<keyword evidence="4" id="KW-0472">Membrane</keyword>
<dbReference type="GO" id="GO:0005216">
    <property type="term" value="F:monoatomic ion channel activity"/>
    <property type="evidence" value="ECO:0007669"/>
    <property type="project" value="InterPro"/>
</dbReference>
<evidence type="ECO:0000313" key="6">
    <source>
        <dbReference type="Proteomes" id="UP000785679"/>
    </source>
</evidence>
<feature type="transmembrane region" description="Helical" evidence="4">
    <location>
        <begin position="1637"/>
        <end position="1657"/>
    </location>
</feature>
<keyword evidence="4" id="KW-1133">Transmembrane helix</keyword>
<evidence type="ECO:0000313" key="5">
    <source>
        <dbReference type="EMBL" id="TNV87543.1"/>
    </source>
</evidence>
<feature type="coiled-coil region" evidence="2">
    <location>
        <begin position="1852"/>
        <end position="1879"/>
    </location>
</feature>
<dbReference type="PANTHER" id="PTHR10582:SF2">
    <property type="entry name" value="INACTIVE"/>
    <property type="match status" value="1"/>
</dbReference>
<comment type="caution">
    <text evidence="5">The sequence shown here is derived from an EMBL/GenBank/DDBJ whole genome shotgun (WGS) entry which is preliminary data.</text>
</comment>
<protein>
    <recommendedName>
        <fullName evidence="7">Wd-40 repeat protein</fullName>
    </recommendedName>
</protein>
<feature type="compositionally biased region" description="Basic and acidic residues" evidence="3">
    <location>
        <begin position="17"/>
        <end position="27"/>
    </location>
</feature>
<dbReference type="PANTHER" id="PTHR10582">
    <property type="entry name" value="TRANSIENT RECEPTOR POTENTIAL ION CHANNEL PROTEIN"/>
    <property type="match status" value="1"/>
</dbReference>
<feature type="compositionally biased region" description="Acidic residues" evidence="3">
    <location>
        <begin position="1490"/>
        <end position="1502"/>
    </location>
</feature>
<dbReference type="GO" id="GO:0005886">
    <property type="term" value="C:plasma membrane"/>
    <property type="evidence" value="ECO:0007669"/>
    <property type="project" value="TreeGrafter"/>
</dbReference>
<keyword evidence="2" id="KW-0175">Coiled coil</keyword>
<feature type="transmembrane region" description="Helical" evidence="4">
    <location>
        <begin position="1562"/>
        <end position="1584"/>
    </location>
</feature>
<accession>A0A8J8TAP4</accession>
<proteinExistence type="predicted"/>
<evidence type="ECO:0000256" key="2">
    <source>
        <dbReference type="SAM" id="Coils"/>
    </source>
</evidence>
<dbReference type="SUPFAM" id="SSF81324">
    <property type="entry name" value="Voltage-gated potassium channels"/>
    <property type="match status" value="1"/>
</dbReference>
<sequence length="1932" mass="224537">MQKSKVPYGNNAEEEDGHSSDGDESQTHIRKPSGQFSNREEIEYSTRKEKYDQEDHQADEDAFIISHQKQQLKVKPPKKVARFDVSPEKLSARGDSEKKGTKIMNQKLKEKKATKPATSDVQLTSIGSKKTSEKAVKHGPQDENTSGASSNDATSIQKDPNDEVILHGLAMLKELQELEEQERGLVKKNSQQSHLGLAKQHSDEVVLDRDDHEASARKKGQRKNHLSQGNYSEEEFTDSGEEDDEYKKIEKAETSLGEQDPHYKTARQGQIAPSQQPKNSSMHLDSLTQPMQPTTQKAKQSLYFMLPNESTKADEQLSKDDIKKIFSDRMTLKFNDIWVNSTHTRAIAVHYDKKTFLDYSLDPIIKYTERKYTFNHLFINQREGSENDPQITKINRFAFSEDGCMLVVTDKYNIGVAKFNRPFEFLELLPNGKPSQIKMEALINDSAYRLNNFDKDTSFTMANKSSTDHSGLINEAVGVYITPTNNYLVLVIELKQHGQPSTSNITHLYRSVKPLQELIAHMIGEKKVGAQRYINFEQEDDKFERIITPNDNDGAPENCLYHVDRQLGSPGIFIIRRDWDSKPFVYDAENDRFIDMDSGLRNMQVTAGNSAGSAGLQRQATKNKKAIQNIQQTISRRTFERNAESAYYYQMDELLFIKYEDRIQIYKKLPAIQDAASGEVREESWIEYPKKPLIKYQKKTLEKYQILKVYEDYIFFITVLDRMSVKVMNINTGKFELNMKLLAIAHPYHQILSQPHILTANGFENIFFPKPLVSYTGLRPSIHLQEKKNVQHTFLSADGLPLLPKNIKTFERQSGGTTKWSSLFDNKQSKEPQKGIDYYLENPDYKLIDYIPEKRIAVFTHMAHGQNKVLIISFSKNALASWIDLDERIDHFLFRGVLVEKKDDDFNAKKTYQLFYSKSNELKVLQIDPLNIINSDKFLIETFKADDFQPKSDKDEMSKSIKNKDMISGMSNKLFTQMTTIRELDASAIIERPATNLQFFYCRENNEIVVSGKRGGKSNEDYLAVVPLKYDIKLKRVVAGNKQSLIDGPSSPLQSIKIMLYSRRMLYYNELKSGTFTVQPLDEKYSILKDQKIIFSQVRGLEAAVKLPSCILLYTEDDTLYITDSEGLNVKSAIKNLYNGYLVQDRSKPGIVYCVDFQADRIQRVNLFNEHPTSIPYNLMIKHDLFTKYDDDQCQLNYYESIDKSEEHQILSHLKLRTATDSILDFRRQIQRRIGKAKNYIHTVQEVMEMPRRVNIKDVLSYNVINRKHFFTDAIELADSAIMENVLKKLEVTSPEKIPFMFPGSGILANKKNVFAKSVLLGKTIFVKQFISLITTCDPKGRIYQKYVDYQLTDLLDKNIDIKSYFCSSMPIHKIPYNKYYVQYSTDDRQLMIPCNADSIQTIERNFKRFVEPRLKEYDGWFPCCRKEYNPDRDEDGNNIKDQSDDEREANQEAREKEIKRLENLKKGHLNNQKIESNELHELENSSQTNEEEQQEGLEEEKEQPQEIEYLVINLKAVFTNTKRKLFMQQILQAANKDITYLDIPILQAVIDFKWNAYTREFFVIDFIKTIIFVMSFIIDIITLSPEGWKEDSNDYFIACVVTRSICGVYMIDFLINEMRQLKEERIYKYLTKDIWNFCDISLFSLYCAYVPVSFIYKGQEYTVKVIQCAIIMFISIKVNFYLRIFDKFAYLVQMITQVFYDLRYFILYFFIILSFFSIQVSIYMKDVDNHEGIGPFMYFVMVLRTSLGDNDIDQEFSEYKVLFWVVWTIIMLVSNIVLMNFIIAVVGESYEACMSKMIAQSYKGKVDMIAEREQIMSNKQLHNPLYFPNYIIIRRPIDSDNDAQENESTKIQEINKEVKHMADQISEIKQELRQANTSARDDAFSNQQFINEMREQMLCLVEFATKMSAKNNIDFNPLEKRQSMPLQERRD</sequence>
<feature type="compositionally biased region" description="Polar residues" evidence="3">
    <location>
        <begin position="267"/>
        <end position="288"/>
    </location>
</feature>
<feature type="transmembrane region" description="Helical" evidence="4">
    <location>
        <begin position="1762"/>
        <end position="1788"/>
    </location>
</feature>
<feature type="compositionally biased region" description="Basic and acidic residues" evidence="3">
    <location>
        <begin position="245"/>
        <end position="263"/>
    </location>
</feature>
<feature type="compositionally biased region" description="Basic and acidic residues" evidence="3">
    <location>
        <begin position="81"/>
        <end position="100"/>
    </location>
</feature>
<feature type="compositionally biased region" description="Basic and acidic residues" evidence="3">
    <location>
        <begin position="200"/>
        <end position="216"/>
    </location>
</feature>
<organism evidence="5 6">
    <name type="scientific">Halteria grandinella</name>
    <dbReference type="NCBI Taxonomy" id="5974"/>
    <lineage>
        <taxon>Eukaryota</taxon>
        <taxon>Sar</taxon>
        <taxon>Alveolata</taxon>
        <taxon>Ciliophora</taxon>
        <taxon>Intramacronucleata</taxon>
        <taxon>Spirotrichea</taxon>
        <taxon>Stichotrichia</taxon>
        <taxon>Sporadotrichida</taxon>
        <taxon>Halteriidae</taxon>
        <taxon>Halteria</taxon>
    </lineage>
</organism>
<keyword evidence="6" id="KW-1185">Reference proteome</keyword>